<dbReference type="AlphaFoldDB" id="A0AAV6L8D0"/>
<organism evidence="1 2">
    <name type="scientific">Rhododendron griersonianum</name>
    <dbReference type="NCBI Taxonomy" id="479676"/>
    <lineage>
        <taxon>Eukaryota</taxon>
        <taxon>Viridiplantae</taxon>
        <taxon>Streptophyta</taxon>
        <taxon>Embryophyta</taxon>
        <taxon>Tracheophyta</taxon>
        <taxon>Spermatophyta</taxon>
        <taxon>Magnoliopsida</taxon>
        <taxon>eudicotyledons</taxon>
        <taxon>Gunneridae</taxon>
        <taxon>Pentapetalae</taxon>
        <taxon>asterids</taxon>
        <taxon>Ericales</taxon>
        <taxon>Ericaceae</taxon>
        <taxon>Ericoideae</taxon>
        <taxon>Rhodoreae</taxon>
        <taxon>Rhododendron</taxon>
    </lineage>
</organism>
<comment type="caution">
    <text evidence="1">The sequence shown here is derived from an EMBL/GenBank/DDBJ whole genome shotgun (WGS) entry which is preliminary data.</text>
</comment>
<proteinExistence type="predicted"/>
<name>A0AAV6L8D0_9ERIC</name>
<evidence type="ECO:0000313" key="2">
    <source>
        <dbReference type="Proteomes" id="UP000823749"/>
    </source>
</evidence>
<gene>
    <name evidence="1" type="ORF">RHGRI_004056</name>
</gene>
<protein>
    <submittedName>
        <fullName evidence="1">Uncharacterized protein</fullName>
    </submittedName>
</protein>
<reference evidence="1" key="1">
    <citation type="submission" date="2020-08" db="EMBL/GenBank/DDBJ databases">
        <title>Plant Genome Project.</title>
        <authorList>
            <person name="Zhang R.-G."/>
        </authorList>
    </citation>
    <scope>NUCLEOTIDE SEQUENCE</scope>
    <source>
        <strain evidence="1">WSP0</strain>
        <tissue evidence="1">Leaf</tissue>
    </source>
</reference>
<dbReference type="Proteomes" id="UP000823749">
    <property type="component" value="Chromosome 2"/>
</dbReference>
<evidence type="ECO:0000313" key="1">
    <source>
        <dbReference type="EMBL" id="KAG5560899.1"/>
    </source>
</evidence>
<dbReference type="EMBL" id="JACTNZ010000002">
    <property type="protein sequence ID" value="KAG5560899.1"/>
    <property type="molecule type" value="Genomic_DNA"/>
</dbReference>
<keyword evidence="2" id="KW-1185">Reference proteome</keyword>
<accession>A0AAV6L8D0</accession>
<sequence>MLEELLLHEHRSTMNSIDLGKLDYRVSISSSAAFPNVRSSRDIEEIWGEKKENANPESCRLV</sequence>